<keyword evidence="1" id="KW-0812">Transmembrane</keyword>
<feature type="transmembrane region" description="Helical" evidence="1">
    <location>
        <begin position="49"/>
        <end position="73"/>
    </location>
</feature>
<dbReference type="EMBL" id="NOJY02000024">
    <property type="protein sequence ID" value="RDY26557.1"/>
    <property type="molecule type" value="Genomic_DNA"/>
</dbReference>
<keyword evidence="3" id="KW-1185">Reference proteome</keyword>
<feature type="transmembrane region" description="Helical" evidence="1">
    <location>
        <begin position="12"/>
        <end position="29"/>
    </location>
</feature>
<organism evidence="2 3">
    <name type="scientific">Romboutsia weinsteinii</name>
    <dbReference type="NCBI Taxonomy" id="2020949"/>
    <lineage>
        <taxon>Bacteria</taxon>
        <taxon>Bacillati</taxon>
        <taxon>Bacillota</taxon>
        <taxon>Clostridia</taxon>
        <taxon>Peptostreptococcales</taxon>
        <taxon>Peptostreptococcaceae</taxon>
        <taxon>Romboutsia</taxon>
    </lineage>
</organism>
<dbReference type="OrthoDB" id="1758293at2"/>
<dbReference type="RefSeq" id="WP_094368111.1">
    <property type="nucleotide sequence ID" value="NZ_NOJY02000024.1"/>
</dbReference>
<protein>
    <submittedName>
        <fullName evidence="2">Uncharacterized protein</fullName>
    </submittedName>
</protein>
<proteinExistence type="predicted"/>
<gene>
    <name evidence="2" type="ORF">CHL78_012955</name>
</gene>
<accession>A0A371J1J8</accession>
<evidence type="ECO:0000313" key="3">
    <source>
        <dbReference type="Proteomes" id="UP000215694"/>
    </source>
</evidence>
<sequence length="79" mass="8501">MFSNWNIVKHTSISAVISLCIGLISYFIISPTNSSTSIGVISGDGPSAIYASIGFDTVIQISIVAFILAMICYKLIKKR</sequence>
<reference evidence="2 3" key="1">
    <citation type="journal article" date="2017" name="Genome Announc.">
        <title>Draft Genome Sequence of Romboutsia weinsteinii sp. nov. Strain CCRI-19649(T) Isolated from Surface Water.</title>
        <authorList>
            <person name="Maheux A.F."/>
            <person name="Boudreau D.K."/>
            <person name="Berube E."/>
            <person name="Boissinot M."/>
            <person name="Cantin P."/>
            <person name="Raymond F."/>
            <person name="Corbeil J."/>
            <person name="Omar R.F."/>
            <person name="Bergeron M.G."/>
        </authorList>
    </citation>
    <scope>NUCLEOTIDE SEQUENCE [LARGE SCALE GENOMIC DNA]</scope>
    <source>
        <strain evidence="2 3">CCRI-19649</strain>
    </source>
</reference>
<dbReference type="Proteomes" id="UP000215694">
    <property type="component" value="Unassembled WGS sequence"/>
</dbReference>
<dbReference type="AlphaFoldDB" id="A0A371J1J8"/>
<evidence type="ECO:0000313" key="2">
    <source>
        <dbReference type="EMBL" id="RDY26557.1"/>
    </source>
</evidence>
<comment type="caution">
    <text evidence="2">The sequence shown here is derived from an EMBL/GenBank/DDBJ whole genome shotgun (WGS) entry which is preliminary data.</text>
</comment>
<name>A0A371J1J8_9FIRM</name>
<keyword evidence="1" id="KW-1133">Transmembrane helix</keyword>
<keyword evidence="1" id="KW-0472">Membrane</keyword>
<evidence type="ECO:0000256" key="1">
    <source>
        <dbReference type="SAM" id="Phobius"/>
    </source>
</evidence>